<dbReference type="InterPro" id="IPR010388">
    <property type="entry name" value="Anaerobic_Co-chelatase"/>
</dbReference>
<dbReference type="Gene3D" id="3.40.50.1400">
    <property type="match status" value="2"/>
</dbReference>
<gene>
    <name evidence="1" type="ORF">INF35_06965</name>
</gene>
<protein>
    <submittedName>
        <fullName evidence="1">Sirohydrochlorin cobaltochelatase</fullName>
    </submittedName>
</protein>
<dbReference type="SUPFAM" id="SSF53800">
    <property type="entry name" value="Chelatase"/>
    <property type="match status" value="1"/>
</dbReference>
<evidence type="ECO:0000313" key="2">
    <source>
        <dbReference type="Proteomes" id="UP000768567"/>
    </source>
</evidence>
<name>A0ABR9R2Z8_9FIRM</name>
<dbReference type="Pfam" id="PF06180">
    <property type="entry name" value="CbiK"/>
    <property type="match status" value="1"/>
</dbReference>
<comment type="caution">
    <text evidence="1">The sequence shown here is derived from an EMBL/GenBank/DDBJ whole genome shotgun (WGS) entry which is preliminary data.</text>
</comment>
<dbReference type="PIRSF" id="PIRSF033579">
    <property type="entry name" value="Anaer_Co_chel"/>
    <property type="match status" value="1"/>
</dbReference>
<dbReference type="RefSeq" id="WP_193500926.1">
    <property type="nucleotide sequence ID" value="NZ_JADCKC010000002.1"/>
</dbReference>
<dbReference type="CDD" id="cd03412">
    <property type="entry name" value="CbiK_N"/>
    <property type="match status" value="1"/>
</dbReference>
<organism evidence="1 2">
    <name type="scientific">Gemmiger gallinarum</name>
    <dbReference type="NCBI Taxonomy" id="2779354"/>
    <lineage>
        <taxon>Bacteria</taxon>
        <taxon>Bacillati</taxon>
        <taxon>Bacillota</taxon>
        <taxon>Clostridia</taxon>
        <taxon>Eubacteriales</taxon>
        <taxon>Gemmiger</taxon>
    </lineage>
</organism>
<dbReference type="CDD" id="cd03413">
    <property type="entry name" value="CbiK_C"/>
    <property type="match status" value="1"/>
</dbReference>
<evidence type="ECO:0000313" key="1">
    <source>
        <dbReference type="EMBL" id="MBE5037520.1"/>
    </source>
</evidence>
<reference evidence="1 2" key="1">
    <citation type="submission" date="2020-10" db="EMBL/GenBank/DDBJ databases">
        <title>ChiBAC.</title>
        <authorList>
            <person name="Zenner C."/>
            <person name="Hitch T.C.A."/>
            <person name="Clavel T."/>
        </authorList>
    </citation>
    <scope>NUCLEOTIDE SEQUENCE [LARGE SCALE GENOMIC DNA]</scope>
    <source>
        <strain evidence="1 2">DSM 109015</strain>
    </source>
</reference>
<proteinExistence type="predicted"/>
<keyword evidence="2" id="KW-1185">Reference proteome</keyword>
<dbReference type="EMBL" id="JADCKC010000002">
    <property type="protein sequence ID" value="MBE5037520.1"/>
    <property type="molecule type" value="Genomic_DNA"/>
</dbReference>
<accession>A0ABR9R2Z8</accession>
<sequence length="253" mass="27307">MKQALLLVSFGTAAPGAQNSITAVENALIAAAPDRAVFRAYTSPTIRRILARRGVEMPDLTTALETLAAQGYEDVALQTTHVIPGFEYDRIKAEADRFAPKFARLRLGTPLLYEVADLTQLAEHAAQCWLPEEGALVLLGHGTEHRADLIYPALAGALRCAGADNALVGTVEGWPGFDAVLAMLRRGGWKQVCLRPLLLTAGEHARSDMAGEHPESWKSRLEAAGFGVSCCLEGMGSDEAVQEMYCRHLRAIL</sequence>
<dbReference type="Proteomes" id="UP000768567">
    <property type="component" value="Unassembled WGS sequence"/>
</dbReference>